<accession>A0A9D2M6Q5</accession>
<dbReference type="PANTHER" id="PTHR43300">
    <property type="entry name" value="ACETYLTRANSFERASE"/>
    <property type="match status" value="1"/>
</dbReference>
<dbReference type="InterPro" id="IPR011004">
    <property type="entry name" value="Trimer_LpxA-like_sf"/>
</dbReference>
<proteinExistence type="predicted"/>
<dbReference type="Pfam" id="PF17836">
    <property type="entry name" value="PglD_N"/>
    <property type="match status" value="1"/>
</dbReference>
<evidence type="ECO:0000313" key="3">
    <source>
        <dbReference type="Proteomes" id="UP000886803"/>
    </source>
</evidence>
<evidence type="ECO:0000259" key="1">
    <source>
        <dbReference type="Pfam" id="PF17836"/>
    </source>
</evidence>
<evidence type="ECO:0000313" key="2">
    <source>
        <dbReference type="EMBL" id="HJB41699.1"/>
    </source>
</evidence>
<dbReference type="EMBL" id="DWYG01000064">
    <property type="protein sequence ID" value="HJB41699.1"/>
    <property type="molecule type" value="Genomic_DNA"/>
</dbReference>
<dbReference type="InterPro" id="IPR050179">
    <property type="entry name" value="Trans_hexapeptide_repeat"/>
</dbReference>
<gene>
    <name evidence="2" type="ORF">H9945_04300</name>
</gene>
<name>A0A9D2M6Q5_9FIRM</name>
<reference evidence="2" key="1">
    <citation type="journal article" date="2021" name="PeerJ">
        <title>Extensive microbial diversity within the chicken gut microbiome revealed by metagenomics and culture.</title>
        <authorList>
            <person name="Gilroy R."/>
            <person name="Ravi A."/>
            <person name="Getino M."/>
            <person name="Pursley I."/>
            <person name="Horton D.L."/>
            <person name="Alikhan N.F."/>
            <person name="Baker D."/>
            <person name="Gharbi K."/>
            <person name="Hall N."/>
            <person name="Watson M."/>
            <person name="Adriaenssens E.M."/>
            <person name="Foster-Nyarko E."/>
            <person name="Jarju S."/>
            <person name="Secka A."/>
            <person name="Antonio M."/>
            <person name="Oren A."/>
            <person name="Chaudhuri R.R."/>
            <person name="La Ragione R."/>
            <person name="Hildebrand F."/>
            <person name="Pallen M.J."/>
        </authorList>
    </citation>
    <scope>NUCLEOTIDE SEQUENCE</scope>
    <source>
        <strain evidence="2">ChiBcec8-13705</strain>
    </source>
</reference>
<comment type="caution">
    <text evidence="2">The sequence shown here is derived from an EMBL/GenBank/DDBJ whole genome shotgun (WGS) entry which is preliminary data.</text>
</comment>
<dbReference type="SUPFAM" id="SSF51161">
    <property type="entry name" value="Trimeric LpxA-like enzymes"/>
    <property type="match status" value="1"/>
</dbReference>
<dbReference type="Proteomes" id="UP000886803">
    <property type="component" value="Unassembled WGS sequence"/>
</dbReference>
<dbReference type="Gene3D" id="2.160.10.10">
    <property type="entry name" value="Hexapeptide repeat proteins"/>
    <property type="match status" value="1"/>
</dbReference>
<sequence length="182" mass="19080">MAILQKYKHILVLGRGGFGRQLGEMLESGGWGTPVYLDDNAPGCAGMLRDYVDPRLRRQCPAAFVAIGNNALRRQLLQKLTAVGYKLPVFVHPMAEVCDSASLGPGSVVLPFAFVGANVHAGAGCILNAGAIVDHDARLGAAVHVAPGGIVKAGAELADEIKVDSGEIIRSPWEGKAEGNKQ</sequence>
<reference evidence="2" key="2">
    <citation type="submission" date="2021-04" db="EMBL/GenBank/DDBJ databases">
        <authorList>
            <person name="Gilroy R."/>
        </authorList>
    </citation>
    <scope>NUCLEOTIDE SEQUENCE</scope>
    <source>
        <strain evidence="2">ChiBcec8-13705</strain>
    </source>
</reference>
<organism evidence="2 3">
    <name type="scientific">Candidatus Gemmiger avicola</name>
    <dbReference type="NCBI Taxonomy" id="2838605"/>
    <lineage>
        <taxon>Bacteria</taxon>
        <taxon>Bacillati</taxon>
        <taxon>Bacillota</taxon>
        <taxon>Clostridia</taxon>
        <taxon>Eubacteriales</taxon>
        <taxon>Gemmiger</taxon>
    </lineage>
</organism>
<feature type="domain" description="PglD N-terminal" evidence="1">
    <location>
        <begin position="10"/>
        <end position="80"/>
    </location>
</feature>
<dbReference type="AlphaFoldDB" id="A0A9D2M6Q5"/>
<dbReference type="Gene3D" id="3.40.50.20">
    <property type="match status" value="1"/>
</dbReference>
<dbReference type="InterPro" id="IPR041561">
    <property type="entry name" value="PglD_N"/>
</dbReference>
<protein>
    <recommendedName>
        <fullName evidence="1">PglD N-terminal domain-containing protein</fullName>
    </recommendedName>
</protein>
<dbReference type="PANTHER" id="PTHR43300:SF7">
    <property type="entry name" value="UDP-N-ACETYLBACILLOSAMINE N-ACETYLTRANSFERASE"/>
    <property type="match status" value="1"/>
</dbReference>